<dbReference type="GO" id="GO:0005509">
    <property type="term" value="F:calcium ion binding"/>
    <property type="evidence" value="ECO:0007669"/>
    <property type="project" value="InterPro"/>
</dbReference>
<dbReference type="Gene3D" id="1.10.287.70">
    <property type="match status" value="2"/>
</dbReference>
<dbReference type="PROSITE" id="PS00018">
    <property type="entry name" value="EF_HAND_1"/>
    <property type="match status" value="1"/>
</dbReference>
<comment type="similarity">
    <text evidence="2">Belongs to the two pore domain potassium channel (TC 1.A.1.7) family.</text>
</comment>
<dbReference type="InterPro" id="IPR002048">
    <property type="entry name" value="EF_hand_dom"/>
</dbReference>
<evidence type="ECO:0000256" key="4">
    <source>
        <dbReference type="ARBA" id="ARBA00022692"/>
    </source>
</evidence>
<feature type="compositionally biased region" description="Basic residues" evidence="10">
    <location>
        <begin position="1"/>
        <end position="10"/>
    </location>
</feature>
<dbReference type="GO" id="GO:0005886">
    <property type="term" value="C:plasma membrane"/>
    <property type="evidence" value="ECO:0007669"/>
    <property type="project" value="TreeGrafter"/>
</dbReference>
<feature type="region of interest" description="Disordered" evidence="10">
    <location>
        <begin position="1"/>
        <end position="59"/>
    </location>
</feature>
<dbReference type="GO" id="GO:0022841">
    <property type="term" value="F:potassium ion leak channel activity"/>
    <property type="evidence" value="ECO:0007669"/>
    <property type="project" value="TreeGrafter"/>
</dbReference>
<keyword evidence="7" id="KW-0406">Ion transport</keyword>
<evidence type="ECO:0000256" key="6">
    <source>
        <dbReference type="ARBA" id="ARBA00022989"/>
    </source>
</evidence>
<keyword evidence="8 11" id="KW-0472">Membrane</keyword>
<feature type="domain" description="EF-hand" evidence="12">
    <location>
        <begin position="235"/>
        <end position="270"/>
    </location>
</feature>
<dbReference type="GO" id="GO:0030322">
    <property type="term" value="P:stabilization of membrane potential"/>
    <property type="evidence" value="ECO:0007669"/>
    <property type="project" value="TreeGrafter"/>
</dbReference>
<evidence type="ECO:0000256" key="8">
    <source>
        <dbReference type="ARBA" id="ARBA00023136"/>
    </source>
</evidence>
<dbReference type="InterPro" id="IPR013099">
    <property type="entry name" value="K_chnl_dom"/>
</dbReference>
<dbReference type="SUPFAM" id="SSF81324">
    <property type="entry name" value="Voltage-gated potassium channels"/>
    <property type="match status" value="2"/>
</dbReference>
<keyword evidence="3" id="KW-0813">Transport</keyword>
<dbReference type="InterPro" id="IPR018247">
    <property type="entry name" value="EF_Hand_1_Ca_BS"/>
</dbReference>
<evidence type="ECO:0000256" key="7">
    <source>
        <dbReference type="ARBA" id="ARBA00023065"/>
    </source>
</evidence>
<dbReference type="eggNOG" id="KOG1418">
    <property type="taxonomic scope" value="Eukaryota"/>
</dbReference>
<feature type="compositionally biased region" description="Basic residues" evidence="10">
    <location>
        <begin position="35"/>
        <end position="46"/>
    </location>
</feature>
<feature type="domain" description="EF-hand" evidence="12">
    <location>
        <begin position="185"/>
        <end position="220"/>
    </location>
</feature>
<name>C1ED92_MICCC</name>
<dbReference type="PANTHER" id="PTHR11003:SF334">
    <property type="entry name" value="FI03418P"/>
    <property type="match status" value="1"/>
</dbReference>
<dbReference type="InterPro" id="IPR003280">
    <property type="entry name" value="2pore_dom_K_chnl"/>
</dbReference>
<organism evidence="13 14">
    <name type="scientific">Micromonas commoda (strain RCC299 / NOUM17 / CCMP2709)</name>
    <name type="common">Picoplanktonic green alga</name>
    <dbReference type="NCBI Taxonomy" id="296587"/>
    <lineage>
        <taxon>Eukaryota</taxon>
        <taxon>Viridiplantae</taxon>
        <taxon>Chlorophyta</taxon>
        <taxon>Mamiellophyceae</taxon>
        <taxon>Mamiellales</taxon>
        <taxon>Mamiellaceae</taxon>
        <taxon>Micromonas</taxon>
    </lineage>
</organism>
<dbReference type="SUPFAM" id="SSF47473">
    <property type="entry name" value="EF-hand"/>
    <property type="match status" value="1"/>
</dbReference>
<sequence>MGQNGHHGHQNGHSNGAIREPLAGQDGRSHGASHAPRHSSYPRKSRERGDGVAKRSDRAEVLDEEDRDFMRKISSLKKITIRLGSALGLVVAIASFYGAVISGFEGWKFEKALFLAFTVLSTIGYGNYAPDSEGARVFLAIFTLPGVVIFAYALAQLALVIIGIIKSLRRWLGLVQEVKPPHIGSRAKVLADTLRECDKDGDGTITLEEIESSTGKICAMLGMDVSKQTFKAQEEARAFIENAFNEADFDGSGDLDMLEAMCMLCDLVKMREIQQKEQNQRDQIKGAIYSLIPLIVIGALVFWSSQESWSALDAFYFTIISVSTVGLGDLTPSEGGVKVFWYVFMTLTLGLMASIIQTLGSLLGSISARENIAGNSGDGKRDNDASVRSGRRSREEVRVDMEGDTPEYILRL</sequence>
<dbReference type="PANTHER" id="PTHR11003">
    <property type="entry name" value="POTASSIUM CHANNEL, SUBFAMILY K"/>
    <property type="match status" value="1"/>
</dbReference>
<keyword evidence="5" id="KW-0106">Calcium</keyword>
<dbReference type="AlphaFoldDB" id="C1ED92"/>
<dbReference type="EMBL" id="CP001329">
    <property type="protein sequence ID" value="ACO65711.1"/>
    <property type="molecule type" value="Genomic_DNA"/>
</dbReference>
<keyword evidence="6 11" id="KW-1133">Transmembrane helix</keyword>
<keyword evidence="4 11" id="KW-0812">Transmembrane</keyword>
<dbReference type="Gene3D" id="1.10.238.10">
    <property type="entry name" value="EF-hand"/>
    <property type="match status" value="1"/>
</dbReference>
<accession>C1ED92</accession>
<evidence type="ECO:0000256" key="9">
    <source>
        <dbReference type="ARBA" id="ARBA00023303"/>
    </source>
</evidence>
<comment type="subcellular location">
    <subcellularLocation>
        <location evidence="1">Membrane</location>
        <topology evidence="1">Multi-pass membrane protein</topology>
    </subcellularLocation>
</comment>
<protein>
    <submittedName>
        <fullName evidence="13">Voltage-gated ion channel superfamily</fullName>
    </submittedName>
</protein>
<evidence type="ECO:0000313" key="14">
    <source>
        <dbReference type="Proteomes" id="UP000002009"/>
    </source>
</evidence>
<reference evidence="13 14" key="1">
    <citation type="journal article" date="2009" name="Science">
        <title>Green evolution and dynamic adaptations revealed by genomes of the marine picoeukaryotes Micromonas.</title>
        <authorList>
            <person name="Worden A.Z."/>
            <person name="Lee J.H."/>
            <person name="Mock T."/>
            <person name="Rouze P."/>
            <person name="Simmons M.P."/>
            <person name="Aerts A.L."/>
            <person name="Allen A.E."/>
            <person name="Cuvelier M.L."/>
            <person name="Derelle E."/>
            <person name="Everett M.V."/>
            <person name="Foulon E."/>
            <person name="Grimwood J."/>
            <person name="Gundlach H."/>
            <person name="Henrissat B."/>
            <person name="Napoli C."/>
            <person name="McDonald S.M."/>
            <person name="Parker M.S."/>
            <person name="Rombauts S."/>
            <person name="Salamov A."/>
            <person name="Von Dassow P."/>
            <person name="Badger J.H."/>
            <person name="Coutinho P.M."/>
            <person name="Demir E."/>
            <person name="Dubchak I."/>
            <person name="Gentemann C."/>
            <person name="Eikrem W."/>
            <person name="Gready J.E."/>
            <person name="John U."/>
            <person name="Lanier W."/>
            <person name="Lindquist E.A."/>
            <person name="Lucas S."/>
            <person name="Mayer K.F."/>
            <person name="Moreau H."/>
            <person name="Not F."/>
            <person name="Otillar R."/>
            <person name="Panaud O."/>
            <person name="Pangilinan J."/>
            <person name="Paulsen I."/>
            <person name="Piegu B."/>
            <person name="Poliakov A."/>
            <person name="Robbens S."/>
            <person name="Schmutz J."/>
            <person name="Toulza E."/>
            <person name="Wyss T."/>
            <person name="Zelensky A."/>
            <person name="Zhou K."/>
            <person name="Armbrust E.V."/>
            <person name="Bhattacharya D."/>
            <person name="Goodenough U.W."/>
            <person name="Van de Peer Y."/>
            <person name="Grigoriev I.V."/>
        </authorList>
    </citation>
    <scope>NUCLEOTIDE SEQUENCE [LARGE SCALE GENOMIC DNA]</scope>
    <source>
        <strain evidence="14">RCC299 / NOUM17</strain>
    </source>
</reference>
<evidence type="ECO:0000256" key="11">
    <source>
        <dbReference type="SAM" id="Phobius"/>
    </source>
</evidence>
<evidence type="ECO:0000256" key="3">
    <source>
        <dbReference type="ARBA" id="ARBA00022448"/>
    </source>
</evidence>
<feature type="transmembrane region" description="Helical" evidence="11">
    <location>
        <begin position="79"/>
        <end position="100"/>
    </location>
</feature>
<keyword evidence="9" id="KW-0407">Ion channel</keyword>
<dbReference type="GeneID" id="8246008"/>
<keyword evidence="14" id="KW-1185">Reference proteome</keyword>
<dbReference type="OrthoDB" id="497739at2759"/>
<dbReference type="Pfam" id="PF07885">
    <property type="entry name" value="Ion_trans_2"/>
    <property type="match status" value="2"/>
</dbReference>
<dbReference type="Proteomes" id="UP000002009">
    <property type="component" value="Chromosome 9"/>
</dbReference>
<dbReference type="GO" id="GO:0005774">
    <property type="term" value="C:vacuolar membrane"/>
    <property type="evidence" value="ECO:0007669"/>
    <property type="project" value="UniProtKB-ARBA"/>
</dbReference>
<feature type="region of interest" description="Disordered" evidence="10">
    <location>
        <begin position="374"/>
        <end position="398"/>
    </location>
</feature>
<evidence type="ECO:0000313" key="13">
    <source>
        <dbReference type="EMBL" id="ACO65711.1"/>
    </source>
</evidence>
<gene>
    <name evidence="13" type="ORF">MICPUN_108845</name>
</gene>
<dbReference type="KEGG" id="mis:MICPUN_108845"/>
<dbReference type="GO" id="GO:0015271">
    <property type="term" value="F:outward rectifier potassium channel activity"/>
    <property type="evidence" value="ECO:0007669"/>
    <property type="project" value="TreeGrafter"/>
</dbReference>
<evidence type="ECO:0000256" key="1">
    <source>
        <dbReference type="ARBA" id="ARBA00004141"/>
    </source>
</evidence>
<evidence type="ECO:0000256" key="5">
    <source>
        <dbReference type="ARBA" id="ARBA00022837"/>
    </source>
</evidence>
<evidence type="ECO:0000259" key="12">
    <source>
        <dbReference type="PROSITE" id="PS50222"/>
    </source>
</evidence>
<feature type="transmembrane region" description="Helical" evidence="11">
    <location>
        <begin position="135"/>
        <end position="165"/>
    </location>
</feature>
<evidence type="ECO:0000256" key="10">
    <source>
        <dbReference type="SAM" id="MobiDB-lite"/>
    </source>
</evidence>
<evidence type="ECO:0000256" key="2">
    <source>
        <dbReference type="ARBA" id="ARBA00010159"/>
    </source>
</evidence>
<dbReference type="PRINTS" id="PR01333">
    <property type="entry name" value="2POREKCHANEL"/>
</dbReference>
<dbReference type="PROSITE" id="PS50222">
    <property type="entry name" value="EF_HAND_2"/>
    <property type="match status" value="2"/>
</dbReference>
<feature type="compositionally biased region" description="Basic and acidic residues" evidence="10">
    <location>
        <begin position="47"/>
        <end position="59"/>
    </location>
</feature>
<feature type="transmembrane region" description="Helical" evidence="11">
    <location>
        <begin position="286"/>
        <end position="303"/>
    </location>
</feature>
<dbReference type="InterPro" id="IPR011992">
    <property type="entry name" value="EF-hand-dom_pair"/>
</dbReference>
<dbReference type="InParanoid" id="C1ED92"/>
<dbReference type="RefSeq" id="XP_002504453.1">
    <property type="nucleotide sequence ID" value="XM_002504407.1"/>
</dbReference>
<feature type="transmembrane region" description="Helical" evidence="11">
    <location>
        <begin position="339"/>
        <end position="363"/>
    </location>
</feature>
<dbReference type="CDD" id="cd00051">
    <property type="entry name" value="EFh"/>
    <property type="match status" value="1"/>
</dbReference>
<proteinExistence type="inferred from homology"/>